<reference evidence="1 2" key="1">
    <citation type="submission" date="2016-02" db="EMBL/GenBank/DDBJ databases">
        <title>Comparative genomic and transcriptomic foundation for Pichia pastoris.</title>
        <authorList>
            <person name="Love K.R."/>
            <person name="Shah K.A."/>
            <person name="Whittaker C.A."/>
            <person name="Wu J."/>
            <person name="Bartlett M.C."/>
            <person name="Ma D."/>
            <person name="Leeson R.L."/>
            <person name="Priest M."/>
            <person name="Young S.K."/>
            <person name="Love J.C."/>
        </authorList>
    </citation>
    <scope>NUCLEOTIDE SEQUENCE [LARGE SCALE GENOMIC DNA]</scope>
    <source>
        <strain evidence="1 2">ATCC 28485</strain>
    </source>
</reference>
<gene>
    <name evidence="1" type="primary">APD1</name>
    <name evidence="1" type="ORF">ATY40_BA7501379</name>
</gene>
<sequence>MAFLSKFLGGKNGEAQAAKEISEIVPLSECPATCSAAECYTRYPNNYKDDEGSKGDLLWKSTKPYSLHIIIPTGKSDWQRDATDVDGTILKSISKWASSTTLVPEAVKVSTSSIPQSNSKDPRIAKQTAGDILILPYFVWVKQLSMEDVDAVLDKLVPVLFSNFSIETTQVEPTDIPAEINGYEIVKDTNKAYVFLCSHKTRDKRCGITAPVIKKEMCIHLRDHDLYRDLGDDRPGGVQVHFINHVGGHKYAANVLIYLKSGANIWLARCNPFNVKPIIEETILGGGKVWPEHVRLVQRSTKPLQW</sequence>
<dbReference type="PANTHER" id="PTHR31902:SF14">
    <property type="entry name" value="ACTIN PATCHES DISTAL PROTEIN 1"/>
    <property type="match status" value="1"/>
</dbReference>
<dbReference type="AlphaFoldDB" id="A0A1B2J7P8"/>
<dbReference type="Gene3D" id="3.40.30.10">
    <property type="entry name" value="Glutaredoxin"/>
    <property type="match status" value="1"/>
</dbReference>
<dbReference type="SUPFAM" id="SSF52833">
    <property type="entry name" value="Thioredoxin-like"/>
    <property type="match status" value="1"/>
</dbReference>
<dbReference type="EMBL" id="CP014584">
    <property type="protein sequence ID" value="ANZ74014.1"/>
    <property type="molecule type" value="Genomic_DNA"/>
</dbReference>
<evidence type="ECO:0000313" key="1">
    <source>
        <dbReference type="EMBL" id="ANZ74014.1"/>
    </source>
</evidence>
<dbReference type="InterPro" id="IPR009737">
    <property type="entry name" value="Aim32/Apd1-like"/>
</dbReference>
<dbReference type="OrthoDB" id="10253744at2759"/>
<dbReference type="Pfam" id="PF06999">
    <property type="entry name" value="Suc_Fer-like"/>
    <property type="match status" value="1"/>
</dbReference>
<keyword evidence="2" id="KW-1185">Reference proteome</keyword>
<proteinExistence type="predicted"/>
<dbReference type="PANTHER" id="PTHR31902">
    <property type="entry name" value="ACTIN PATCHES DISTAL PROTEIN 1"/>
    <property type="match status" value="1"/>
</dbReference>
<name>A0A1B2J7P8_PICPA</name>
<dbReference type="Proteomes" id="UP000094565">
    <property type="component" value="Chromosome 1"/>
</dbReference>
<dbReference type="CDD" id="cd03062">
    <property type="entry name" value="TRX_Fd_Sucrase"/>
    <property type="match status" value="1"/>
</dbReference>
<organism evidence="1 2">
    <name type="scientific">Komagataella pastoris</name>
    <name type="common">Yeast</name>
    <name type="synonym">Pichia pastoris</name>
    <dbReference type="NCBI Taxonomy" id="4922"/>
    <lineage>
        <taxon>Eukaryota</taxon>
        <taxon>Fungi</taxon>
        <taxon>Dikarya</taxon>
        <taxon>Ascomycota</taxon>
        <taxon>Saccharomycotina</taxon>
        <taxon>Pichiomycetes</taxon>
        <taxon>Pichiales</taxon>
        <taxon>Pichiaceae</taxon>
        <taxon>Komagataella</taxon>
    </lineage>
</organism>
<accession>A0A1B2J7P8</accession>
<protein>
    <submittedName>
        <fullName evidence="1">BA75_01379T0</fullName>
    </submittedName>
</protein>
<evidence type="ECO:0000313" key="2">
    <source>
        <dbReference type="Proteomes" id="UP000094565"/>
    </source>
</evidence>
<dbReference type="InterPro" id="IPR036249">
    <property type="entry name" value="Thioredoxin-like_sf"/>
</dbReference>